<dbReference type="Gene3D" id="3.40.50.620">
    <property type="entry name" value="HUPs"/>
    <property type="match status" value="2"/>
</dbReference>
<dbReference type="EMBL" id="JADLQN010000001">
    <property type="protein sequence ID" value="MBF6353845.1"/>
    <property type="molecule type" value="Genomic_DNA"/>
</dbReference>
<keyword evidence="3" id="KW-0067">ATP-binding</keyword>
<organism evidence="5 6">
    <name type="scientific">Nocardia higoensis</name>
    <dbReference type="NCBI Taxonomy" id="228599"/>
    <lineage>
        <taxon>Bacteria</taxon>
        <taxon>Bacillati</taxon>
        <taxon>Actinomycetota</taxon>
        <taxon>Actinomycetes</taxon>
        <taxon>Mycobacteriales</taxon>
        <taxon>Nocardiaceae</taxon>
        <taxon>Nocardia</taxon>
    </lineage>
</organism>
<feature type="domain" description="UspA" evidence="4">
    <location>
        <begin position="15"/>
        <end position="152"/>
    </location>
</feature>
<gene>
    <name evidence="5" type="ORF">IU449_04655</name>
</gene>
<dbReference type="PANTHER" id="PTHR46268:SF27">
    <property type="entry name" value="UNIVERSAL STRESS PROTEIN RV2623"/>
    <property type="match status" value="1"/>
</dbReference>
<dbReference type="SUPFAM" id="SSF52402">
    <property type="entry name" value="Adenine nucleotide alpha hydrolases-like"/>
    <property type="match status" value="2"/>
</dbReference>
<comment type="caution">
    <text evidence="5">The sequence shown here is derived from an EMBL/GenBank/DDBJ whole genome shotgun (WGS) entry which is preliminary data.</text>
</comment>
<evidence type="ECO:0000256" key="1">
    <source>
        <dbReference type="ARBA" id="ARBA00008791"/>
    </source>
</evidence>
<keyword evidence="2" id="KW-0547">Nucleotide-binding</keyword>
<proteinExistence type="inferred from homology"/>
<dbReference type="InterPro" id="IPR006016">
    <property type="entry name" value="UspA"/>
</dbReference>
<evidence type="ECO:0000313" key="5">
    <source>
        <dbReference type="EMBL" id="MBF6353845.1"/>
    </source>
</evidence>
<name>A0ABS0D5T3_9NOCA</name>
<evidence type="ECO:0000256" key="2">
    <source>
        <dbReference type="ARBA" id="ARBA00022741"/>
    </source>
</evidence>
<dbReference type="PANTHER" id="PTHR46268">
    <property type="entry name" value="STRESS RESPONSE PROTEIN NHAX"/>
    <property type="match status" value="1"/>
</dbReference>
<comment type="similarity">
    <text evidence="1">Belongs to the universal stress protein A family.</text>
</comment>
<reference evidence="5 6" key="1">
    <citation type="submission" date="2020-10" db="EMBL/GenBank/DDBJ databases">
        <title>Identification of Nocardia species via Next-generation sequencing and recognition of intraspecies genetic diversity.</title>
        <authorList>
            <person name="Li P."/>
            <person name="Li P."/>
            <person name="Lu B."/>
        </authorList>
    </citation>
    <scope>NUCLEOTIDE SEQUENCE [LARGE SCALE GENOMIC DNA]</scope>
    <source>
        <strain evidence="5 6">BJ06-0143</strain>
    </source>
</reference>
<evidence type="ECO:0000313" key="6">
    <source>
        <dbReference type="Proteomes" id="UP000707731"/>
    </source>
</evidence>
<evidence type="ECO:0000259" key="4">
    <source>
        <dbReference type="Pfam" id="PF00582"/>
    </source>
</evidence>
<accession>A0ABS0D5T3</accession>
<feature type="domain" description="UspA" evidence="4">
    <location>
        <begin position="165"/>
        <end position="302"/>
    </location>
</feature>
<dbReference type="Pfam" id="PF00582">
    <property type="entry name" value="Usp"/>
    <property type="match status" value="2"/>
</dbReference>
<protein>
    <submittedName>
        <fullName evidence="5">Universal stress protein</fullName>
    </submittedName>
</protein>
<dbReference type="PRINTS" id="PR01438">
    <property type="entry name" value="UNVRSLSTRESS"/>
</dbReference>
<evidence type="ECO:0000256" key="3">
    <source>
        <dbReference type="ARBA" id="ARBA00022840"/>
    </source>
</evidence>
<sequence length="309" mass="32706">MVGQRNSEQDRHTAPVVVGVDDSAASDLAVRWAAEVALARRRRLHLVHALDSAATRAIYAPCERLIPSVTTELRAQGVEYLAAARQLAVETAPGLTVDTEFVEGSPAEVLTDRSASAMCTVIGTGNAGVLGYLGSTVSAVVAYGRGAVVVVRAPGGELHVRRTGPVVVGIDGGGEHNQAAIGAAFAEAAERRATLIAVHCWSDLRFEQLTGLPDTIDDQKIETASRDLLAEQLAGWDEKYPQVRVARKAYLSGPRHHLIEWSKPAQLVVVGSRGRGGFRRLLLGSTSNALVQQAHCPVMVVHPGSGAPQ</sequence>
<dbReference type="InterPro" id="IPR006015">
    <property type="entry name" value="Universal_stress_UspA"/>
</dbReference>
<dbReference type="InterPro" id="IPR014729">
    <property type="entry name" value="Rossmann-like_a/b/a_fold"/>
</dbReference>
<dbReference type="Proteomes" id="UP000707731">
    <property type="component" value="Unassembled WGS sequence"/>
</dbReference>
<dbReference type="RefSeq" id="WP_195000693.1">
    <property type="nucleotide sequence ID" value="NZ_JADLQN010000001.1"/>
</dbReference>
<keyword evidence="6" id="KW-1185">Reference proteome</keyword>